<accession>A0A1Q9C7G8</accession>
<keyword evidence="2" id="KW-0812">Transmembrane</keyword>
<feature type="transmembrane region" description="Helical" evidence="2">
    <location>
        <begin position="49"/>
        <end position="67"/>
    </location>
</feature>
<evidence type="ECO:0000313" key="3">
    <source>
        <dbReference type="EMBL" id="OLP78866.1"/>
    </source>
</evidence>
<gene>
    <name evidence="3" type="ORF">AK812_SmicGene40912</name>
</gene>
<feature type="region of interest" description="Disordered" evidence="1">
    <location>
        <begin position="705"/>
        <end position="725"/>
    </location>
</feature>
<dbReference type="OrthoDB" id="448639at2759"/>
<evidence type="ECO:0000256" key="2">
    <source>
        <dbReference type="SAM" id="Phobius"/>
    </source>
</evidence>
<dbReference type="AlphaFoldDB" id="A0A1Q9C7G8"/>
<dbReference type="EMBL" id="LSRX01001551">
    <property type="protein sequence ID" value="OLP78866.1"/>
    <property type="molecule type" value="Genomic_DNA"/>
</dbReference>
<evidence type="ECO:0000256" key="1">
    <source>
        <dbReference type="SAM" id="MobiDB-lite"/>
    </source>
</evidence>
<evidence type="ECO:0000313" key="4">
    <source>
        <dbReference type="Proteomes" id="UP000186817"/>
    </source>
</evidence>
<reference evidence="3 4" key="1">
    <citation type="submission" date="2016-02" db="EMBL/GenBank/DDBJ databases">
        <title>Genome analysis of coral dinoflagellate symbionts highlights evolutionary adaptations to a symbiotic lifestyle.</title>
        <authorList>
            <person name="Aranda M."/>
            <person name="Li Y."/>
            <person name="Liew Y.J."/>
            <person name="Baumgarten S."/>
            <person name="Simakov O."/>
            <person name="Wilson M."/>
            <person name="Piel J."/>
            <person name="Ashoor H."/>
            <person name="Bougouffa S."/>
            <person name="Bajic V.B."/>
            <person name="Ryu T."/>
            <person name="Ravasi T."/>
            <person name="Bayer T."/>
            <person name="Micklem G."/>
            <person name="Kim H."/>
            <person name="Bhak J."/>
            <person name="Lajeunesse T.C."/>
            <person name="Voolstra C.R."/>
        </authorList>
    </citation>
    <scope>NUCLEOTIDE SEQUENCE [LARGE SCALE GENOMIC DNA]</scope>
    <source>
        <strain evidence="3 4">CCMP2467</strain>
    </source>
</reference>
<name>A0A1Q9C7G8_SYMMI</name>
<comment type="caution">
    <text evidence="3">The sequence shown here is derived from an EMBL/GenBank/DDBJ whole genome shotgun (WGS) entry which is preliminary data.</text>
</comment>
<sequence>MHPRTVTQARRIGEIICTLVFLFGYNLLLGLQHESSFSWNIFSGWDQTILLVVGSHVLDTWITALMVKRLSSVHKYVVKCFTMVVLFGVTWYRGKRSWTLAEVLVAVMIVLLTLQFAALSHEDKKKAAWRSDTAPSWLELRLGTEQRCAEPDETLRPLPAMWTLNVAILGFLHLGVALGNKLWTTNLRQMAFATSGSRLPLGNLTLQLKAESFVNSSTDVGEIGGIRLMTARGVCISCTTPLRCSSLDEPVKGMSVAKACNPQPKPGDMFSWKVDQTSGYDIRVDFPLEKLNGQLDFVVEILSALDLSGANNELKKGRQVTNWITTLTIGTQDHAAWMKVAVNMNGDFKKVVVGRQAAEFAASAKEAPRCGRVKIYLRVTAANLATSWKQGEWPENPDEPEHCYYKENEEDAGDHYMYLNCGDLDDLVEEEEVMDALATYQQDEMQGLRPIGTLAEGVQVPASIGQAIRPREAMPLETEQAFAVCGWRSQRQPGESQVFECGTGFSAEGTFSLTAAPMVGSTLAAETQSLLTGLGELIWAKAIHAHAEIAEAMDPEFSVETFREGGRPRDKFAALDVAIAREKIDIYAGECLRPNDISGYHVTELSMARTQLNVLAQCAAKYKGAAKVSGCQSHGDPYALSGCEAEVCVAPSTLTGYVVKSVDLKRPSFTANVLCDNDNGYHGTAIAEVCSANGHEYTLGGCGTTTSTSTTTTTSTTTSTTTTAA</sequence>
<keyword evidence="4" id="KW-1185">Reference proteome</keyword>
<dbReference type="Proteomes" id="UP000186817">
    <property type="component" value="Unassembled WGS sequence"/>
</dbReference>
<organism evidence="3 4">
    <name type="scientific">Symbiodinium microadriaticum</name>
    <name type="common">Dinoflagellate</name>
    <name type="synonym">Zooxanthella microadriatica</name>
    <dbReference type="NCBI Taxonomy" id="2951"/>
    <lineage>
        <taxon>Eukaryota</taxon>
        <taxon>Sar</taxon>
        <taxon>Alveolata</taxon>
        <taxon>Dinophyceae</taxon>
        <taxon>Suessiales</taxon>
        <taxon>Symbiodiniaceae</taxon>
        <taxon>Symbiodinium</taxon>
    </lineage>
</organism>
<proteinExistence type="predicted"/>
<keyword evidence="2" id="KW-1133">Transmembrane helix</keyword>
<feature type="transmembrane region" description="Helical" evidence="2">
    <location>
        <begin position="12"/>
        <end position="29"/>
    </location>
</feature>
<keyword evidence="2" id="KW-0472">Membrane</keyword>
<protein>
    <submittedName>
        <fullName evidence="3">Uncharacterized protein</fullName>
    </submittedName>
</protein>
<feature type="transmembrane region" description="Helical" evidence="2">
    <location>
        <begin position="76"/>
        <end position="92"/>
    </location>
</feature>
<feature type="transmembrane region" description="Helical" evidence="2">
    <location>
        <begin position="98"/>
        <end position="120"/>
    </location>
</feature>
<feature type="transmembrane region" description="Helical" evidence="2">
    <location>
        <begin position="162"/>
        <end position="183"/>
    </location>
</feature>